<accession>A0ABD1E7K2</accession>
<proteinExistence type="inferred from homology"/>
<dbReference type="GO" id="GO:0005576">
    <property type="term" value="C:extracellular region"/>
    <property type="evidence" value="ECO:0007669"/>
    <property type="project" value="UniProtKB-SubCell"/>
</dbReference>
<dbReference type="SUPFAM" id="SSF54556">
    <property type="entry name" value="Chitinase insertion domain"/>
    <property type="match status" value="1"/>
</dbReference>
<evidence type="ECO:0000256" key="5">
    <source>
        <dbReference type="ARBA" id="ARBA00023157"/>
    </source>
</evidence>
<dbReference type="InterPro" id="IPR029070">
    <property type="entry name" value="Chitinase_insertion_sf"/>
</dbReference>
<comment type="similarity">
    <text evidence="2">Belongs to the glycosyl hydrolase 18 family. IDGF subfamily.</text>
</comment>
<dbReference type="InterPro" id="IPR050314">
    <property type="entry name" value="Glycosyl_Hydrlase_18"/>
</dbReference>
<evidence type="ECO:0000256" key="7">
    <source>
        <dbReference type="SAM" id="SignalP"/>
    </source>
</evidence>
<organism evidence="9 10">
    <name type="scientific">Hypothenemus hampei</name>
    <name type="common">Coffee berry borer</name>
    <dbReference type="NCBI Taxonomy" id="57062"/>
    <lineage>
        <taxon>Eukaryota</taxon>
        <taxon>Metazoa</taxon>
        <taxon>Ecdysozoa</taxon>
        <taxon>Arthropoda</taxon>
        <taxon>Hexapoda</taxon>
        <taxon>Insecta</taxon>
        <taxon>Pterygota</taxon>
        <taxon>Neoptera</taxon>
        <taxon>Endopterygota</taxon>
        <taxon>Coleoptera</taxon>
        <taxon>Polyphaga</taxon>
        <taxon>Cucujiformia</taxon>
        <taxon>Curculionidae</taxon>
        <taxon>Scolytinae</taxon>
        <taxon>Hypothenemus</taxon>
    </lineage>
</organism>
<dbReference type="Pfam" id="PF00704">
    <property type="entry name" value="Glyco_hydro_18"/>
    <property type="match status" value="1"/>
</dbReference>
<dbReference type="SMART" id="SM00636">
    <property type="entry name" value="Glyco_18"/>
    <property type="match status" value="1"/>
</dbReference>
<evidence type="ECO:0000256" key="1">
    <source>
        <dbReference type="ARBA" id="ARBA00004613"/>
    </source>
</evidence>
<keyword evidence="6" id="KW-0325">Glycoprotein</keyword>
<dbReference type="FunFam" id="3.20.20.80:FF:000071">
    <property type="entry name" value="Imaginal disc growth factor"/>
    <property type="match status" value="1"/>
</dbReference>
<dbReference type="SUPFAM" id="SSF51445">
    <property type="entry name" value="(Trans)glycosidases"/>
    <property type="match status" value="1"/>
</dbReference>
<comment type="caution">
    <text evidence="9">The sequence shown here is derived from an EMBL/GenBank/DDBJ whole genome shotgun (WGS) entry which is preliminary data.</text>
</comment>
<dbReference type="PANTHER" id="PTHR11177:SF235">
    <property type="entry name" value="CHITINASE-LIKE PROTEIN IDGF1-RELATED"/>
    <property type="match status" value="1"/>
</dbReference>
<comment type="subcellular location">
    <subcellularLocation>
        <location evidence="1">Secreted</location>
    </subcellularLocation>
</comment>
<feature type="chain" id="PRO_5044800280" description="GH18 domain-containing protein" evidence="7">
    <location>
        <begin position="21"/>
        <end position="439"/>
    </location>
</feature>
<evidence type="ECO:0000256" key="4">
    <source>
        <dbReference type="ARBA" id="ARBA00022729"/>
    </source>
</evidence>
<dbReference type="Gene3D" id="3.10.50.10">
    <property type="match status" value="1"/>
</dbReference>
<dbReference type="InterPro" id="IPR011583">
    <property type="entry name" value="Chitinase_II/V-like_cat"/>
</dbReference>
<feature type="signal peptide" evidence="7">
    <location>
        <begin position="1"/>
        <end position="20"/>
    </location>
</feature>
<keyword evidence="10" id="KW-1185">Reference proteome</keyword>
<dbReference type="InterPro" id="IPR017853">
    <property type="entry name" value="GH"/>
</dbReference>
<dbReference type="PROSITE" id="PS51910">
    <property type="entry name" value="GH18_2"/>
    <property type="match status" value="1"/>
</dbReference>
<keyword evidence="5" id="KW-1015">Disulfide bond</keyword>
<evidence type="ECO:0000313" key="10">
    <source>
        <dbReference type="Proteomes" id="UP001566132"/>
    </source>
</evidence>
<dbReference type="InterPro" id="IPR001223">
    <property type="entry name" value="Glyco_hydro18_cat"/>
</dbReference>
<feature type="domain" description="GH18" evidence="8">
    <location>
        <begin position="25"/>
        <end position="439"/>
    </location>
</feature>
<name>A0ABD1E7K2_HYPHA</name>
<evidence type="ECO:0000259" key="8">
    <source>
        <dbReference type="PROSITE" id="PS51910"/>
    </source>
</evidence>
<dbReference type="Proteomes" id="UP001566132">
    <property type="component" value="Unassembled WGS sequence"/>
</dbReference>
<keyword evidence="4 7" id="KW-0732">Signal</keyword>
<sequence length="439" mass="48873">MEARIVTLLAFFAILNCCYTLHNGKVVVCNYETKAHLREGQGKFDLAALEPALQYCTHLIYGYAAIKEDTLKLVPLNEQFDVIRDNYRHVTNLKVKYPNLKVILSVGGNEDVTGEGAEKNLKYRQVLESSAHRLAFINSAHTLVKGFGFDGIDLAWEFPETKPKKIKTGFGKFWSSVKKTFSGETVIDEKAEEHRDQFTSLIRELKTAFKPDNFLITLTVLPNVNSTVYYDPRGLAPYVDFVTLQAFDFYTPQRNPKLADFPAPLYDLIDRRPDENVDAWIKYWLNNGFPVNKLILGIPTYGRTWKLDEDAKVDSVPPEGLDGAGAPGPLTKDAGILSYPEVCLKIRGGTGNVSPSGYRKIPDATNKKGFYAYKLPDGEKNEEGVWIAYEDPQTAASKGAYVKSKGLAGIALDDLTLDDFRGVCSDNKYAILKAAVAAL</sequence>
<evidence type="ECO:0000256" key="2">
    <source>
        <dbReference type="ARBA" id="ARBA00006606"/>
    </source>
</evidence>
<dbReference type="Gene3D" id="3.20.20.80">
    <property type="entry name" value="Glycosidases"/>
    <property type="match status" value="1"/>
</dbReference>
<reference evidence="9 10" key="1">
    <citation type="submission" date="2024-05" db="EMBL/GenBank/DDBJ databases">
        <title>Genetic variation in Jamaican populations of the coffee berry borer (Hypothenemus hampei).</title>
        <authorList>
            <person name="Errbii M."/>
            <person name="Myrie A."/>
        </authorList>
    </citation>
    <scope>NUCLEOTIDE SEQUENCE [LARGE SCALE GENOMIC DNA]</scope>
    <source>
        <strain evidence="9">JA-Hopewell-2020-01-JO</strain>
        <tissue evidence="9">Whole body</tissue>
    </source>
</reference>
<evidence type="ECO:0000256" key="3">
    <source>
        <dbReference type="ARBA" id="ARBA00022525"/>
    </source>
</evidence>
<protein>
    <recommendedName>
        <fullName evidence="8">GH18 domain-containing protein</fullName>
    </recommendedName>
</protein>
<gene>
    <name evidence="9" type="ORF">ABEB36_013062</name>
</gene>
<dbReference type="EMBL" id="JBDJPC010000010">
    <property type="protein sequence ID" value="KAL1490351.1"/>
    <property type="molecule type" value="Genomic_DNA"/>
</dbReference>
<evidence type="ECO:0000313" key="9">
    <source>
        <dbReference type="EMBL" id="KAL1490351.1"/>
    </source>
</evidence>
<dbReference type="PANTHER" id="PTHR11177">
    <property type="entry name" value="CHITINASE"/>
    <property type="match status" value="1"/>
</dbReference>
<keyword evidence="3" id="KW-0964">Secreted</keyword>
<dbReference type="AlphaFoldDB" id="A0ABD1E7K2"/>
<evidence type="ECO:0000256" key="6">
    <source>
        <dbReference type="ARBA" id="ARBA00023180"/>
    </source>
</evidence>